<proteinExistence type="predicted"/>
<reference evidence="2" key="1">
    <citation type="journal article" date="2019" name="Int. J. Syst. Evol. Microbiol.">
        <title>The Global Catalogue of Microorganisms (GCM) 10K type strain sequencing project: providing services to taxonomists for standard genome sequencing and annotation.</title>
        <authorList>
            <consortium name="The Broad Institute Genomics Platform"/>
            <consortium name="The Broad Institute Genome Sequencing Center for Infectious Disease"/>
            <person name="Wu L."/>
            <person name="Ma J."/>
        </authorList>
    </citation>
    <scope>NUCLEOTIDE SEQUENCE [LARGE SCALE GENOMIC DNA]</scope>
    <source>
        <strain evidence="2">KCTC 22814</strain>
    </source>
</reference>
<dbReference type="PIRSF" id="PIRSF034285">
    <property type="entry name" value="UCP034285"/>
    <property type="match status" value="1"/>
</dbReference>
<keyword evidence="2" id="KW-1185">Reference proteome</keyword>
<sequence>MQEAINKQKTITDLQRQILAWQGFKEPNGQSASLGLGELEQAFPGNVFPVGVIHEFVTSCAEEEAASTGFIAGLLSELMRKGGAALWIGNTQELFAPAIRTFGIEPDRMVFICMKRDKDILWALEEALKCASLCVVIAEVKDLDFVQSRRLQLVVERSKVTGLVLRTATRIQMTTACAVRWQVRTMPSVVVDGLPGVGFPAWEVSLLKVRNGNPSQWQVAWQNNSFSMKQRQELPVKRSKTENRQVG</sequence>
<comment type="caution">
    <text evidence="1">The sequence shown here is derived from an EMBL/GenBank/DDBJ whole genome shotgun (WGS) entry which is preliminary data.</text>
</comment>
<organism evidence="1 2">
    <name type="scientific">Sphingobacterium bambusae</name>
    <dbReference type="NCBI Taxonomy" id="662858"/>
    <lineage>
        <taxon>Bacteria</taxon>
        <taxon>Pseudomonadati</taxon>
        <taxon>Bacteroidota</taxon>
        <taxon>Sphingobacteriia</taxon>
        <taxon>Sphingobacteriales</taxon>
        <taxon>Sphingobacteriaceae</taxon>
        <taxon>Sphingobacterium</taxon>
    </lineage>
</organism>
<dbReference type="RefSeq" id="WP_320184564.1">
    <property type="nucleotide sequence ID" value="NZ_CP138332.1"/>
</dbReference>
<dbReference type="Proteomes" id="UP001597525">
    <property type="component" value="Unassembled WGS sequence"/>
</dbReference>
<evidence type="ECO:0000313" key="2">
    <source>
        <dbReference type="Proteomes" id="UP001597525"/>
    </source>
</evidence>
<dbReference type="SUPFAM" id="SSF52540">
    <property type="entry name" value="P-loop containing nucleoside triphosphate hydrolases"/>
    <property type="match status" value="1"/>
</dbReference>
<gene>
    <name evidence="1" type="ORF">ACFS7Y_16900</name>
</gene>
<name>A0ABW6BHQ4_9SPHI</name>
<dbReference type="InterPro" id="IPR027417">
    <property type="entry name" value="P-loop_NTPase"/>
</dbReference>
<dbReference type="Gene3D" id="3.40.50.300">
    <property type="entry name" value="P-loop containing nucleotide triphosphate hydrolases"/>
    <property type="match status" value="1"/>
</dbReference>
<evidence type="ECO:0000313" key="1">
    <source>
        <dbReference type="EMBL" id="MFD2969075.1"/>
    </source>
</evidence>
<dbReference type="EMBL" id="JBHUPB010000011">
    <property type="protein sequence ID" value="MFD2969075.1"/>
    <property type="molecule type" value="Genomic_DNA"/>
</dbReference>
<protein>
    <submittedName>
        <fullName evidence="1">ImuA family protein</fullName>
    </submittedName>
</protein>
<dbReference type="InterPro" id="IPR017026">
    <property type="entry name" value="ImuA"/>
</dbReference>
<accession>A0ABW6BHQ4</accession>